<protein>
    <recommendedName>
        <fullName evidence="3">F-box domain-containing protein</fullName>
    </recommendedName>
</protein>
<comment type="caution">
    <text evidence="1">The sequence shown here is derived from an EMBL/GenBank/DDBJ whole genome shotgun (WGS) entry which is preliminary data.</text>
</comment>
<gene>
    <name evidence="1" type="ORF">WJX73_006681</name>
</gene>
<evidence type="ECO:0000313" key="1">
    <source>
        <dbReference type="EMBL" id="KAK9791173.1"/>
    </source>
</evidence>
<dbReference type="AlphaFoldDB" id="A0AAW1NR77"/>
<keyword evidence="2" id="KW-1185">Reference proteome</keyword>
<dbReference type="EMBL" id="JALJOQ010000181">
    <property type="protein sequence ID" value="KAK9791173.1"/>
    <property type="molecule type" value="Genomic_DNA"/>
</dbReference>
<dbReference type="Proteomes" id="UP001465755">
    <property type="component" value="Unassembled WGS sequence"/>
</dbReference>
<organism evidence="1 2">
    <name type="scientific">Symbiochloris irregularis</name>
    <dbReference type="NCBI Taxonomy" id="706552"/>
    <lineage>
        <taxon>Eukaryota</taxon>
        <taxon>Viridiplantae</taxon>
        <taxon>Chlorophyta</taxon>
        <taxon>core chlorophytes</taxon>
        <taxon>Trebouxiophyceae</taxon>
        <taxon>Trebouxiales</taxon>
        <taxon>Trebouxiaceae</taxon>
        <taxon>Symbiochloris</taxon>
    </lineage>
</organism>
<dbReference type="CDD" id="cd09917">
    <property type="entry name" value="F-box_SF"/>
    <property type="match status" value="1"/>
</dbReference>
<proteinExistence type="predicted"/>
<sequence>MEALLSDKQWRDVFSLHICSLLQPRDLQALGQTCAALRHLTLHCLPASTWEGVAANTLPAAHPLLSVPGSETRSCLERIARAKALLPKPTVLGVGEGQAAKIRWALVINHQGTQVIMREGDAVNVYQLNLEDAPPTMELIGMGLGAPVERPPGVGPD</sequence>
<evidence type="ECO:0008006" key="3">
    <source>
        <dbReference type="Google" id="ProtNLM"/>
    </source>
</evidence>
<reference evidence="1 2" key="1">
    <citation type="journal article" date="2024" name="Nat. Commun.">
        <title>Phylogenomics reveals the evolutionary origins of lichenization in chlorophyte algae.</title>
        <authorList>
            <person name="Puginier C."/>
            <person name="Libourel C."/>
            <person name="Otte J."/>
            <person name="Skaloud P."/>
            <person name="Haon M."/>
            <person name="Grisel S."/>
            <person name="Petersen M."/>
            <person name="Berrin J.G."/>
            <person name="Delaux P.M."/>
            <person name="Dal Grande F."/>
            <person name="Keller J."/>
        </authorList>
    </citation>
    <scope>NUCLEOTIDE SEQUENCE [LARGE SCALE GENOMIC DNA]</scope>
    <source>
        <strain evidence="1 2">SAG 2036</strain>
    </source>
</reference>
<name>A0AAW1NR77_9CHLO</name>
<evidence type="ECO:0000313" key="2">
    <source>
        <dbReference type="Proteomes" id="UP001465755"/>
    </source>
</evidence>
<accession>A0AAW1NR77</accession>